<organism evidence="6 7">
    <name type="scientific">Lutibacter oceani</name>
    <dbReference type="NCBI Taxonomy" id="1853311"/>
    <lineage>
        <taxon>Bacteria</taxon>
        <taxon>Pseudomonadati</taxon>
        <taxon>Bacteroidota</taxon>
        <taxon>Flavobacteriia</taxon>
        <taxon>Flavobacteriales</taxon>
        <taxon>Flavobacteriaceae</taxon>
        <taxon>Lutibacter</taxon>
    </lineage>
</organism>
<dbReference type="RefSeq" id="WP_115882805.1">
    <property type="nucleotide sequence ID" value="NZ_QTTQ01000014.1"/>
</dbReference>
<dbReference type="AlphaFoldDB" id="A0A3D9RPP6"/>
<feature type="domain" description="Type I restriction modification DNA specificity" evidence="5">
    <location>
        <begin position="9"/>
        <end position="186"/>
    </location>
</feature>
<dbReference type="GO" id="GO:0003677">
    <property type="term" value="F:DNA binding"/>
    <property type="evidence" value="ECO:0007669"/>
    <property type="project" value="UniProtKB-KW"/>
</dbReference>
<dbReference type="SUPFAM" id="SSF116734">
    <property type="entry name" value="DNA methylase specificity domain"/>
    <property type="match status" value="2"/>
</dbReference>
<evidence type="ECO:0000313" key="7">
    <source>
        <dbReference type="Proteomes" id="UP000256429"/>
    </source>
</evidence>
<dbReference type="PANTHER" id="PTHR30408:SF13">
    <property type="entry name" value="TYPE I RESTRICTION ENZYME HINDI SPECIFICITY SUBUNIT"/>
    <property type="match status" value="1"/>
</dbReference>
<dbReference type="Pfam" id="PF01420">
    <property type="entry name" value="Methylase_S"/>
    <property type="match status" value="2"/>
</dbReference>
<comment type="similarity">
    <text evidence="1">Belongs to the type-I restriction system S methylase family.</text>
</comment>
<dbReference type="PANTHER" id="PTHR30408">
    <property type="entry name" value="TYPE-1 RESTRICTION ENZYME ECOKI SPECIFICITY PROTEIN"/>
    <property type="match status" value="1"/>
</dbReference>
<dbReference type="EMBL" id="QTTQ01000014">
    <property type="protein sequence ID" value="REE78723.1"/>
    <property type="molecule type" value="Genomic_DNA"/>
</dbReference>
<evidence type="ECO:0000256" key="3">
    <source>
        <dbReference type="ARBA" id="ARBA00023125"/>
    </source>
</evidence>
<accession>A0A3D9RPP6</accession>
<name>A0A3D9RPP6_9FLAO</name>
<evidence type="ECO:0000313" key="6">
    <source>
        <dbReference type="EMBL" id="REE78723.1"/>
    </source>
</evidence>
<dbReference type="Gene3D" id="3.90.220.20">
    <property type="entry name" value="DNA methylase specificity domains"/>
    <property type="match status" value="2"/>
</dbReference>
<evidence type="ECO:0000259" key="5">
    <source>
        <dbReference type="Pfam" id="PF01420"/>
    </source>
</evidence>
<feature type="coiled-coil region" evidence="4">
    <location>
        <begin position="167"/>
        <end position="194"/>
    </location>
</feature>
<dbReference type="Proteomes" id="UP000256429">
    <property type="component" value="Unassembled WGS sequence"/>
</dbReference>
<dbReference type="GO" id="GO:0009307">
    <property type="term" value="P:DNA restriction-modification system"/>
    <property type="evidence" value="ECO:0007669"/>
    <property type="project" value="UniProtKB-KW"/>
</dbReference>
<keyword evidence="7" id="KW-1185">Reference proteome</keyword>
<evidence type="ECO:0000256" key="2">
    <source>
        <dbReference type="ARBA" id="ARBA00022747"/>
    </source>
</evidence>
<comment type="caution">
    <text evidence="6">The sequence shown here is derived from an EMBL/GenBank/DDBJ whole genome shotgun (WGS) entry which is preliminary data.</text>
</comment>
<dbReference type="CDD" id="cd16961">
    <property type="entry name" value="RMtype1_S_TRD-CR_like"/>
    <property type="match status" value="1"/>
</dbReference>
<keyword evidence="4" id="KW-0175">Coiled coil</keyword>
<keyword evidence="3" id="KW-0238">DNA-binding</keyword>
<reference evidence="6 7" key="1">
    <citation type="submission" date="2018-08" db="EMBL/GenBank/DDBJ databases">
        <title>Genomic Encyclopedia of Type Strains, Phase III (KMG-III): the genomes of soil and plant-associated and newly described type strains.</title>
        <authorList>
            <person name="Whitman W."/>
        </authorList>
    </citation>
    <scope>NUCLEOTIDE SEQUENCE [LARGE SCALE GENOMIC DNA]</scope>
    <source>
        <strain evidence="6 7">325-5</strain>
    </source>
</reference>
<gene>
    <name evidence="6" type="ORF">BX611_3017</name>
</gene>
<feature type="domain" description="Type I restriction modification DNA specificity" evidence="5">
    <location>
        <begin position="202"/>
        <end position="384"/>
    </location>
</feature>
<dbReference type="InterPro" id="IPR052021">
    <property type="entry name" value="Type-I_RS_S_subunit"/>
</dbReference>
<keyword evidence="2" id="KW-0680">Restriction system</keyword>
<proteinExistence type="inferred from homology"/>
<evidence type="ECO:0000256" key="1">
    <source>
        <dbReference type="ARBA" id="ARBA00010923"/>
    </source>
</evidence>
<dbReference type="InterPro" id="IPR044946">
    <property type="entry name" value="Restrct_endonuc_typeI_TRD_sf"/>
</dbReference>
<sequence>MSSLDVIPNGWVETTLGKVSQNISRKFDFNSKKEVVFINTGDVLNGKFLHKDYTSKIGLPGQAKKGIIRGDILFSEIRPKNKRFAIVDFDAKDFVVSTKFMVISRNPDLINNEFLYIYLSSEKTINEFNLIAESRSGTFPQITFDAISYLPVLLPPIPEQKSIARIIKAFDDKIENLQAQNKTLEQTAQTIFKEWFFTKNKSSKEVNLGDLIEIRGGYSYKGSELGMGESYLLGMGCVSNNYRFLHKGARLYSNNAPDSFLVQPGEIVLATRQQSENLPILGYPAIIPQDYEGKKVIVGTNLYMVKNISSLNNETLFLLLKSKKYRNHILNNSKGTTVKMITKDSVESFKFNLPEKEVIRHFTAMINPITDKIKNNAQQIQTLKQTRDTLLPKLMSGQIRVNDFKE</sequence>
<evidence type="ECO:0000256" key="4">
    <source>
        <dbReference type="SAM" id="Coils"/>
    </source>
</evidence>
<dbReference type="InterPro" id="IPR000055">
    <property type="entry name" value="Restrct_endonuc_typeI_TRD"/>
</dbReference>
<protein>
    <submittedName>
        <fullName evidence="6">Type I restriction enzyme S subunit</fullName>
    </submittedName>
</protein>